<dbReference type="InterPro" id="IPR000742">
    <property type="entry name" value="EGF"/>
</dbReference>
<feature type="region of interest" description="Disordered" evidence="9">
    <location>
        <begin position="223"/>
        <end position="248"/>
    </location>
</feature>
<evidence type="ECO:0000256" key="4">
    <source>
        <dbReference type="ARBA" id="ARBA00022837"/>
    </source>
</evidence>
<dbReference type="InterPro" id="IPR050969">
    <property type="entry name" value="Dev_Signal_Modulators"/>
</dbReference>
<comment type="caution">
    <text evidence="7">Lacks conserved residue(s) required for the propagation of feature annotation.</text>
</comment>
<dbReference type="GO" id="GO:0005509">
    <property type="term" value="F:calcium ion binding"/>
    <property type="evidence" value="ECO:0007669"/>
    <property type="project" value="InterPro"/>
</dbReference>
<name>W8BZ35_CERCA</name>
<evidence type="ECO:0000256" key="5">
    <source>
        <dbReference type="ARBA" id="ARBA00023054"/>
    </source>
</evidence>
<gene>
    <name evidence="13" type="primary">EGFL8</name>
</gene>
<dbReference type="AlphaFoldDB" id="W8BZ35"/>
<evidence type="ECO:0000256" key="10">
    <source>
        <dbReference type="SAM" id="SignalP"/>
    </source>
</evidence>
<accession>W8BZ35</accession>
<dbReference type="PROSITE" id="PS01187">
    <property type="entry name" value="EGF_CA"/>
    <property type="match status" value="1"/>
</dbReference>
<feature type="disulfide bond" evidence="7">
    <location>
        <begin position="358"/>
        <end position="367"/>
    </location>
</feature>
<feature type="disulfide bond" evidence="7">
    <location>
        <begin position="340"/>
        <end position="350"/>
    </location>
</feature>
<reference evidence="13" key="1">
    <citation type="submission" date="2013-07" db="EMBL/GenBank/DDBJ databases">
        <authorList>
            <person name="Geib S."/>
        </authorList>
    </citation>
    <scope>NUCLEOTIDE SEQUENCE</scope>
</reference>
<keyword evidence="1 7" id="KW-0245">EGF-like domain</keyword>
<evidence type="ECO:0000259" key="12">
    <source>
        <dbReference type="PROSITE" id="PS51041"/>
    </source>
</evidence>
<dbReference type="SMART" id="SM00181">
    <property type="entry name" value="EGF"/>
    <property type="match status" value="2"/>
</dbReference>
<reference evidence="13" key="2">
    <citation type="journal article" date="2014" name="BMC Genomics">
        <title>A genomic perspective to assessing quality of mass-reared SIT flies used in Mediterranean fruit fly (Ceratitis capitata) eradication in California.</title>
        <authorList>
            <person name="Calla B."/>
            <person name="Hall B."/>
            <person name="Hou S."/>
            <person name="Geib S.M."/>
        </authorList>
    </citation>
    <scope>NUCLEOTIDE SEQUENCE</scope>
</reference>
<evidence type="ECO:0000256" key="2">
    <source>
        <dbReference type="ARBA" id="ARBA00022729"/>
    </source>
</evidence>
<evidence type="ECO:0000256" key="1">
    <source>
        <dbReference type="ARBA" id="ARBA00022536"/>
    </source>
</evidence>
<dbReference type="CDD" id="cd00054">
    <property type="entry name" value="EGF_CA"/>
    <property type="match status" value="2"/>
</dbReference>
<dbReference type="SUPFAM" id="SSF57184">
    <property type="entry name" value="Growth factor receptor domain"/>
    <property type="match status" value="1"/>
</dbReference>
<feature type="region of interest" description="Disordered" evidence="9">
    <location>
        <begin position="48"/>
        <end position="72"/>
    </location>
</feature>
<dbReference type="PANTHER" id="PTHR14949">
    <property type="entry name" value="EGF-LIKE-DOMAIN, MULTIPLE 7, 8"/>
    <property type="match status" value="1"/>
</dbReference>
<evidence type="ECO:0000256" key="9">
    <source>
        <dbReference type="SAM" id="MobiDB-lite"/>
    </source>
</evidence>
<dbReference type="InterPro" id="IPR049883">
    <property type="entry name" value="NOTCH1_EGF-like"/>
</dbReference>
<protein>
    <submittedName>
        <fullName evidence="13">Epidermal growth factor-like protein 8</fullName>
    </submittedName>
</protein>
<evidence type="ECO:0000256" key="3">
    <source>
        <dbReference type="ARBA" id="ARBA00022737"/>
    </source>
</evidence>
<feature type="domain" description="EGF-like" evidence="11">
    <location>
        <begin position="336"/>
        <end position="368"/>
    </location>
</feature>
<dbReference type="EMBL" id="GAMC01012071">
    <property type="protein sequence ID" value="JAB94484.1"/>
    <property type="molecule type" value="mRNA"/>
</dbReference>
<keyword evidence="2 10" id="KW-0732">Signal</keyword>
<keyword evidence="4" id="KW-0106">Calcium</keyword>
<evidence type="ECO:0000256" key="8">
    <source>
        <dbReference type="SAM" id="Coils"/>
    </source>
</evidence>
<dbReference type="Pfam" id="PF07546">
    <property type="entry name" value="EMI"/>
    <property type="match status" value="1"/>
</dbReference>
<dbReference type="OrthoDB" id="6516201at2759"/>
<dbReference type="EMBL" id="GAMC01012072">
    <property type="protein sequence ID" value="JAB94483.1"/>
    <property type="molecule type" value="mRNA"/>
</dbReference>
<dbReference type="Gene3D" id="2.10.25.10">
    <property type="entry name" value="Laminin"/>
    <property type="match status" value="2"/>
</dbReference>
<feature type="compositionally biased region" description="Basic residues" evidence="9">
    <location>
        <begin position="49"/>
        <end position="61"/>
    </location>
</feature>
<dbReference type="PANTHER" id="PTHR14949:SF56">
    <property type="entry name" value="EGF-LIKE-DOMAIN, MULTIPLE 7"/>
    <property type="match status" value="1"/>
</dbReference>
<evidence type="ECO:0000256" key="7">
    <source>
        <dbReference type="PROSITE-ProRule" id="PRU00076"/>
    </source>
</evidence>
<evidence type="ECO:0000256" key="6">
    <source>
        <dbReference type="ARBA" id="ARBA00023157"/>
    </source>
</evidence>
<proteinExistence type="evidence at transcript level"/>
<keyword evidence="3" id="KW-0677">Repeat</keyword>
<dbReference type="InterPro" id="IPR009030">
    <property type="entry name" value="Growth_fac_rcpt_cys_sf"/>
</dbReference>
<evidence type="ECO:0000313" key="13">
    <source>
        <dbReference type="EMBL" id="JAB94484.1"/>
    </source>
</evidence>
<dbReference type="GO" id="GO:0009986">
    <property type="term" value="C:cell surface"/>
    <property type="evidence" value="ECO:0007669"/>
    <property type="project" value="TreeGrafter"/>
</dbReference>
<keyword evidence="6 7" id="KW-1015">Disulfide bond</keyword>
<feature type="coiled-coil region" evidence="8">
    <location>
        <begin position="433"/>
        <end position="498"/>
    </location>
</feature>
<dbReference type="PROSITE" id="PS00022">
    <property type="entry name" value="EGF_1"/>
    <property type="match status" value="1"/>
</dbReference>
<organism evidence="13">
    <name type="scientific">Ceratitis capitata</name>
    <name type="common">Mediterranean fruit fly</name>
    <name type="synonym">Tephritis capitata</name>
    <dbReference type="NCBI Taxonomy" id="7213"/>
    <lineage>
        <taxon>Eukaryota</taxon>
        <taxon>Metazoa</taxon>
        <taxon>Ecdysozoa</taxon>
        <taxon>Arthropoda</taxon>
        <taxon>Hexapoda</taxon>
        <taxon>Insecta</taxon>
        <taxon>Pterygota</taxon>
        <taxon>Neoptera</taxon>
        <taxon>Endopterygota</taxon>
        <taxon>Diptera</taxon>
        <taxon>Brachycera</taxon>
        <taxon>Muscomorpha</taxon>
        <taxon>Tephritoidea</taxon>
        <taxon>Tephritidae</taxon>
        <taxon>Ceratitis</taxon>
        <taxon>Ceratitis</taxon>
    </lineage>
</organism>
<dbReference type="PROSITE" id="PS00010">
    <property type="entry name" value="ASX_HYDROXYL"/>
    <property type="match status" value="1"/>
</dbReference>
<dbReference type="PROSITE" id="PS01186">
    <property type="entry name" value="EGF_2"/>
    <property type="match status" value="2"/>
</dbReference>
<dbReference type="InterPro" id="IPR011489">
    <property type="entry name" value="EMI_domain"/>
</dbReference>
<feature type="signal peptide" evidence="10">
    <location>
        <begin position="1"/>
        <end position="25"/>
    </location>
</feature>
<sequence length="521" mass="58611">MTKTLSWAFIAAALLIFWQTDKVYAKLSVEAPTVNAPHRTHESLVQKTGNHRAHHHNHHKSQFLTQPQAQRRQLQQHVLPFDTFSPTAAVSANVHNKTRSTRLRRLNTREYRDYAQRRLRNHRSNSDWNYHVYNVQSNTFESPSSPGSVVVAGGSGKGDDNTADVEFISQSGTGLSGGPSWVNNRRSFGFLPSHTTSAPPTANPPPPLVPARRGYVTAAPPGVVNSDLPQATDEPNETNNFDSKEMEKRHLCVQQRTITTPVKTTEVYTRPIWKHVNTPCSAVQVPTQHPNQMCTRVQLVHEQAFRDVIRHKSAQQITYDCCNGWEREEPKSESCSKPICSAHCQNGGICTSPDTCSCAAGFTGKYCEHDINECNEEKPCDQTCINTVGSYFCKCREGFVLQADQQSCKKSDLKDDDAFEARDLENEIESGDNEDVSDRLQKLERSLANERVHTNELQKSLQATYNVVDTLKSRLSTIEKQQQDINRLQSNLFATESRTNRLEGMLNLLMKCRNGPNAYCP</sequence>
<evidence type="ECO:0000259" key="11">
    <source>
        <dbReference type="PROSITE" id="PS50026"/>
    </source>
</evidence>
<dbReference type="InterPro" id="IPR018097">
    <property type="entry name" value="EGF_Ca-bd_CS"/>
</dbReference>
<keyword evidence="5 8" id="KW-0175">Coiled coil</keyword>
<dbReference type="SMART" id="SM00179">
    <property type="entry name" value="EGF_CA"/>
    <property type="match status" value="2"/>
</dbReference>
<dbReference type="InterPro" id="IPR001881">
    <property type="entry name" value="EGF-like_Ca-bd_dom"/>
</dbReference>
<feature type="chain" id="PRO_5007737157" evidence="10">
    <location>
        <begin position="26"/>
        <end position="521"/>
    </location>
</feature>
<feature type="domain" description="EMI" evidence="12">
    <location>
        <begin position="248"/>
        <end position="337"/>
    </location>
</feature>
<feature type="disulfide bond" evidence="7">
    <location>
        <begin position="374"/>
        <end position="384"/>
    </location>
</feature>
<feature type="domain" description="EGF-like" evidence="11">
    <location>
        <begin position="370"/>
        <end position="409"/>
    </location>
</feature>
<dbReference type="GO" id="GO:0005102">
    <property type="term" value="F:signaling receptor binding"/>
    <property type="evidence" value="ECO:0007669"/>
    <property type="project" value="TreeGrafter"/>
</dbReference>
<dbReference type="FunFam" id="2.10.25.10:FF:000010">
    <property type="entry name" value="Pro-epidermal growth factor"/>
    <property type="match status" value="1"/>
</dbReference>
<dbReference type="PROSITE" id="PS50026">
    <property type="entry name" value="EGF_3"/>
    <property type="match status" value="2"/>
</dbReference>
<dbReference type="Pfam" id="PF07645">
    <property type="entry name" value="EGF_CA"/>
    <property type="match status" value="1"/>
</dbReference>
<dbReference type="GO" id="GO:0005576">
    <property type="term" value="C:extracellular region"/>
    <property type="evidence" value="ECO:0007669"/>
    <property type="project" value="TreeGrafter"/>
</dbReference>
<dbReference type="InterPro" id="IPR000152">
    <property type="entry name" value="EGF-type_Asp/Asn_hydroxyl_site"/>
</dbReference>
<dbReference type="PROSITE" id="PS51041">
    <property type="entry name" value="EMI"/>
    <property type="match status" value="1"/>
</dbReference>